<feature type="compositionally biased region" description="Acidic residues" evidence="2">
    <location>
        <begin position="167"/>
        <end position="180"/>
    </location>
</feature>
<evidence type="ECO:0000256" key="1">
    <source>
        <dbReference type="ARBA" id="ARBA00023054"/>
    </source>
</evidence>
<gene>
    <name evidence="3" type="ORF">HANVADRAFT_49089</name>
</gene>
<protein>
    <submittedName>
        <fullName evidence="3">Uncharacterized protein</fullName>
    </submittedName>
</protein>
<dbReference type="Proteomes" id="UP000092321">
    <property type="component" value="Unassembled WGS sequence"/>
</dbReference>
<evidence type="ECO:0000256" key="2">
    <source>
        <dbReference type="SAM" id="MobiDB-lite"/>
    </source>
</evidence>
<name>A0A1B7TCM7_9ASCO</name>
<keyword evidence="4" id="KW-1185">Reference proteome</keyword>
<sequence length="928" mass="110281">MTTDHTKLLVLVSQKGDELPLFSSEFRLDFEQTTFKQIKEFIKDTYTGTTRLTDSDIGFFYNKKCVLAFPPMKLASKYNLTDDSNLSDLFPESDEDRFELELAINVDGFFRNYEPIFTGGLLRSEGQGFISNLLNDDYGVSSQGEIQINDDISSHENDRQEQQQEEEKIEEESEDEYEESEKEKETKIKPIPKNKVITPRIQFIDSITNNRIKILSDINEDAFVLVEIEDPINSTTRKGYLPRKNFEKISKFVLSFTPKYSHTLETITFENSKIKDTVSFKNDLLFLDKQVLMENGVLSLKEIQKLKRINNNISNNNNIILNSQQNDDLSSERSNNIMDDLRVIFNPRPAFIESLLSFLGVFFKTLYLIMKHSILASFVLFQLANFIPVHYALSLVGLNLLFTLLTDKEIKRSWEEFFRSFKMFEKDYNDLLNMVLEYKHIPFHILIQFEDNLLVRDYLSDSIRNSQDFKLLELLYEMIEKDSLAFEVDLEELKMFIQNSQLPKRIMTYPYQTIDDESHLMLAEPLLENTCLDTFVEIVLKILKQRFNKKCLKNNELFTETNTKNLNIFLLREAKNMLKDKYKIYFDFQKPLFDLIVEDLNFWKINNIHLKKNNVMRWNVDLENNNNNNDDDNNNHNNIIINNNNEVSNQNLIIEETTRIDSDLYSMLEMILKSIRDPHQILPFRKHQSMKDPFFKYNYKDDNYVVSLNGGRDKVFYKDGEIQDIEFTSNNYGNTEESRFNIFFEKLLNVRNAMVFWKTLLGPLKMVQLIIVWNYRFYKFLCSIFLIGTERWFEILKENMIDGDIVYNFVSVDETAADDGLVKLFFLFWFIIIPAYQEKLHTIMNERDHFYEQLEQFRAAKDKKEREQEEARKDKKEREERELEEKEQETKNKEKKDEEEENDLKIDLDEETKDKLENDEKEEEDITR</sequence>
<reference evidence="4" key="1">
    <citation type="journal article" date="2016" name="Proc. Natl. Acad. Sci. U.S.A.">
        <title>Comparative genomics of biotechnologically important yeasts.</title>
        <authorList>
            <person name="Riley R."/>
            <person name="Haridas S."/>
            <person name="Wolfe K.H."/>
            <person name="Lopes M.R."/>
            <person name="Hittinger C.T."/>
            <person name="Goeker M."/>
            <person name="Salamov A.A."/>
            <person name="Wisecaver J.H."/>
            <person name="Long T.M."/>
            <person name="Calvey C.H."/>
            <person name="Aerts A.L."/>
            <person name="Barry K.W."/>
            <person name="Choi C."/>
            <person name="Clum A."/>
            <person name="Coughlan A.Y."/>
            <person name="Deshpande S."/>
            <person name="Douglass A.P."/>
            <person name="Hanson S.J."/>
            <person name="Klenk H.-P."/>
            <person name="LaButti K.M."/>
            <person name="Lapidus A."/>
            <person name="Lindquist E.A."/>
            <person name="Lipzen A.M."/>
            <person name="Meier-Kolthoff J.P."/>
            <person name="Ohm R.A."/>
            <person name="Otillar R.P."/>
            <person name="Pangilinan J.L."/>
            <person name="Peng Y."/>
            <person name="Rokas A."/>
            <person name="Rosa C.A."/>
            <person name="Scheuner C."/>
            <person name="Sibirny A.A."/>
            <person name="Slot J.C."/>
            <person name="Stielow J.B."/>
            <person name="Sun H."/>
            <person name="Kurtzman C.P."/>
            <person name="Blackwell M."/>
            <person name="Grigoriev I.V."/>
            <person name="Jeffries T.W."/>
        </authorList>
    </citation>
    <scope>NUCLEOTIDE SEQUENCE [LARGE SCALE GENOMIC DNA]</scope>
    <source>
        <strain evidence="4">NRRL Y-1626</strain>
    </source>
</reference>
<feature type="compositionally biased region" description="Basic and acidic residues" evidence="2">
    <location>
        <begin position="903"/>
        <end position="918"/>
    </location>
</feature>
<feature type="compositionally biased region" description="Basic and acidic residues" evidence="2">
    <location>
        <begin position="862"/>
        <end position="896"/>
    </location>
</feature>
<feature type="region of interest" description="Disordered" evidence="2">
    <location>
        <begin position="862"/>
        <end position="928"/>
    </location>
</feature>
<feature type="compositionally biased region" description="Acidic residues" evidence="2">
    <location>
        <begin position="919"/>
        <end position="928"/>
    </location>
</feature>
<organism evidence="3 4">
    <name type="scientific">Hanseniaspora valbyensis NRRL Y-1626</name>
    <dbReference type="NCBI Taxonomy" id="766949"/>
    <lineage>
        <taxon>Eukaryota</taxon>
        <taxon>Fungi</taxon>
        <taxon>Dikarya</taxon>
        <taxon>Ascomycota</taxon>
        <taxon>Saccharomycotina</taxon>
        <taxon>Saccharomycetes</taxon>
        <taxon>Saccharomycodales</taxon>
        <taxon>Saccharomycodaceae</taxon>
        <taxon>Hanseniaspora</taxon>
    </lineage>
</organism>
<dbReference type="OrthoDB" id="3972869at2759"/>
<dbReference type="InterPro" id="IPR051483">
    <property type="entry name" value="MAP7_domain-containing"/>
</dbReference>
<feature type="compositionally biased region" description="Basic and acidic residues" evidence="2">
    <location>
        <begin position="154"/>
        <end position="166"/>
    </location>
</feature>
<dbReference type="PANTHER" id="PTHR15073">
    <property type="entry name" value="MICROTUBULE-ASSOCIATED PROTEIN"/>
    <property type="match status" value="1"/>
</dbReference>
<comment type="caution">
    <text evidence="3">The sequence shown here is derived from an EMBL/GenBank/DDBJ whole genome shotgun (WGS) entry which is preliminary data.</text>
</comment>
<dbReference type="PANTHER" id="PTHR15073:SF1">
    <property type="entry name" value="RETICULOCYTE-BINDING PROTEIN HOMOLOG 2A"/>
    <property type="match status" value="1"/>
</dbReference>
<feature type="region of interest" description="Disordered" evidence="2">
    <location>
        <begin position="154"/>
        <end position="186"/>
    </location>
</feature>
<keyword evidence="1" id="KW-0175">Coiled coil</keyword>
<evidence type="ECO:0000313" key="3">
    <source>
        <dbReference type="EMBL" id="OBA26468.1"/>
    </source>
</evidence>
<proteinExistence type="predicted"/>
<evidence type="ECO:0000313" key="4">
    <source>
        <dbReference type="Proteomes" id="UP000092321"/>
    </source>
</evidence>
<accession>A0A1B7TCM7</accession>
<dbReference type="EMBL" id="LXPE01000017">
    <property type="protein sequence ID" value="OBA26468.1"/>
    <property type="molecule type" value="Genomic_DNA"/>
</dbReference>
<dbReference type="AlphaFoldDB" id="A0A1B7TCM7"/>